<evidence type="ECO:0000256" key="4">
    <source>
        <dbReference type="ARBA" id="ARBA00022679"/>
    </source>
</evidence>
<feature type="transmembrane region" description="Helical" evidence="9">
    <location>
        <begin position="12"/>
        <end position="35"/>
    </location>
</feature>
<dbReference type="Gene3D" id="1.20.5.1930">
    <property type="match status" value="1"/>
</dbReference>
<accession>A0AAE3KK61</accession>
<dbReference type="InterPro" id="IPR050482">
    <property type="entry name" value="Sensor_HK_TwoCompSys"/>
</dbReference>
<dbReference type="SUPFAM" id="SSF55874">
    <property type="entry name" value="ATPase domain of HSP90 chaperone/DNA topoisomerase II/histidine kinase"/>
    <property type="match status" value="1"/>
</dbReference>
<keyword evidence="4" id="KW-0808">Transferase</keyword>
<feature type="domain" description="Signal transduction histidine kinase subgroup 3 dimerisation and phosphoacceptor" evidence="10">
    <location>
        <begin position="168"/>
        <end position="231"/>
    </location>
</feature>
<dbReference type="GO" id="GO:0046983">
    <property type="term" value="F:protein dimerization activity"/>
    <property type="evidence" value="ECO:0007669"/>
    <property type="project" value="InterPro"/>
</dbReference>
<dbReference type="Gene3D" id="3.30.565.10">
    <property type="entry name" value="Histidine kinase-like ATPase, C-terminal domain"/>
    <property type="match status" value="1"/>
</dbReference>
<evidence type="ECO:0000256" key="9">
    <source>
        <dbReference type="SAM" id="Phobius"/>
    </source>
</evidence>
<dbReference type="PANTHER" id="PTHR24421">
    <property type="entry name" value="NITRATE/NITRITE SENSOR PROTEIN NARX-RELATED"/>
    <property type="match status" value="1"/>
</dbReference>
<dbReference type="Pfam" id="PF07730">
    <property type="entry name" value="HisKA_3"/>
    <property type="match status" value="1"/>
</dbReference>
<keyword evidence="5" id="KW-0547">Nucleotide-binding</keyword>
<evidence type="ECO:0000256" key="3">
    <source>
        <dbReference type="ARBA" id="ARBA00022553"/>
    </source>
</evidence>
<feature type="transmembrane region" description="Helical" evidence="9">
    <location>
        <begin position="125"/>
        <end position="145"/>
    </location>
</feature>
<evidence type="ECO:0000259" key="10">
    <source>
        <dbReference type="Pfam" id="PF07730"/>
    </source>
</evidence>
<evidence type="ECO:0000256" key="5">
    <source>
        <dbReference type="ARBA" id="ARBA00022741"/>
    </source>
</evidence>
<keyword evidence="12" id="KW-1185">Reference proteome</keyword>
<dbReference type="GO" id="GO:0000155">
    <property type="term" value="F:phosphorelay sensor kinase activity"/>
    <property type="evidence" value="ECO:0007669"/>
    <property type="project" value="InterPro"/>
</dbReference>
<keyword evidence="9" id="KW-0472">Membrane</keyword>
<dbReference type="CDD" id="cd16917">
    <property type="entry name" value="HATPase_UhpB-NarQ-NarX-like"/>
    <property type="match status" value="1"/>
</dbReference>
<evidence type="ECO:0000256" key="1">
    <source>
        <dbReference type="ARBA" id="ARBA00000085"/>
    </source>
</evidence>
<reference evidence="11" key="1">
    <citation type="submission" date="2022-06" db="EMBL/GenBank/DDBJ databases">
        <title>Genomic Encyclopedia of Archaeal and Bacterial Type Strains, Phase II (KMG-II): from individual species to whole genera.</title>
        <authorList>
            <person name="Goeker M."/>
        </authorList>
    </citation>
    <scope>NUCLEOTIDE SEQUENCE</scope>
    <source>
        <strain evidence="11">DSM 43935</strain>
    </source>
</reference>
<dbReference type="EC" id="2.7.13.3" evidence="2"/>
<comment type="caution">
    <text evidence="11">The sequence shown here is derived from an EMBL/GenBank/DDBJ whole genome shotgun (WGS) entry which is preliminary data.</text>
</comment>
<dbReference type="InterPro" id="IPR036890">
    <property type="entry name" value="HATPase_C_sf"/>
</dbReference>
<organism evidence="11 12">
    <name type="scientific">Goodfellowiella coeruleoviolacea</name>
    <dbReference type="NCBI Taxonomy" id="334858"/>
    <lineage>
        <taxon>Bacteria</taxon>
        <taxon>Bacillati</taxon>
        <taxon>Actinomycetota</taxon>
        <taxon>Actinomycetes</taxon>
        <taxon>Pseudonocardiales</taxon>
        <taxon>Pseudonocardiaceae</taxon>
        <taxon>Goodfellowiella</taxon>
    </lineage>
</organism>
<sequence>MASWVGRIWTTWVYQLLGAALLTPAVAVLAVWLLAERSLGRLVVLAAVCLPAAAVVAALPIVRQIEATALAGLLGIDVPSRPNRLYLWLLTTSHLFAGAVPGGAVLAVLPAFLHIGQSWGEPSALVFPGVVVVAAGLVTTAAGSAQRWLAERLLRADPSRLIEELGHRQALALELHDSVGHALSVVLVQAMAARSALRGDPGAAERSLAQLITTAHDTQEELDVLLGVLDSGDDAHTPTLAALESLVSGMDVTWHCDPVDAVPARISRVGYAIAREALTNALRHGAGRPGLRVEVGDDLVITVCNAVAGDPVGESRRTGRGLTGMRLRAKLVGGACEIEKGGRQWRIRARLPLARTRSGWCWPMTRS</sequence>
<proteinExistence type="predicted"/>
<feature type="transmembrane region" description="Helical" evidence="9">
    <location>
        <begin position="42"/>
        <end position="65"/>
    </location>
</feature>
<protein>
    <recommendedName>
        <fullName evidence="2">histidine kinase</fullName>
        <ecNumber evidence="2">2.7.13.3</ecNumber>
    </recommendedName>
</protein>
<evidence type="ECO:0000256" key="2">
    <source>
        <dbReference type="ARBA" id="ARBA00012438"/>
    </source>
</evidence>
<evidence type="ECO:0000256" key="6">
    <source>
        <dbReference type="ARBA" id="ARBA00022777"/>
    </source>
</evidence>
<comment type="catalytic activity">
    <reaction evidence="1">
        <text>ATP + protein L-histidine = ADP + protein N-phospho-L-histidine.</text>
        <dbReference type="EC" id="2.7.13.3"/>
    </reaction>
</comment>
<dbReference type="GO" id="GO:0016020">
    <property type="term" value="C:membrane"/>
    <property type="evidence" value="ECO:0007669"/>
    <property type="project" value="InterPro"/>
</dbReference>
<dbReference type="PANTHER" id="PTHR24421:SF10">
    <property type="entry name" value="NITRATE_NITRITE SENSOR PROTEIN NARQ"/>
    <property type="match status" value="1"/>
</dbReference>
<dbReference type="AlphaFoldDB" id="A0AAE3KK61"/>
<keyword evidence="3" id="KW-0597">Phosphoprotein</keyword>
<keyword evidence="8" id="KW-0902">Two-component regulatory system</keyword>
<dbReference type="InterPro" id="IPR011712">
    <property type="entry name" value="Sig_transdc_His_kin_sub3_dim/P"/>
</dbReference>
<evidence type="ECO:0000313" key="11">
    <source>
        <dbReference type="EMBL" id="MCP2170360.1"/>
    </source>
</evidence>
<keyword evidence="9" id="KW-0812">Transmembrane</keyword>
<keyword evidence="7" id="KW-0067">ATP-binding</keyword>
<keyword evidence="9" id="KW-1133">Transmembrane helix</keyword>
<evidence type="ECO:0000256" key="7">
    <source>
        <dbReference type="ARBA" id="ARBA00022840"/>
    </source>
</evidence>
<name>A0AAE3KK61_9PSEU</name>
<dbReference type="EMBL" id="JAMTCK010000031">
    <property type="protein sequence ID" value="MCP2170360.1"/>
    <property type="molecule type" value="Genomic_DNA"/>
</dbReference>
<dbReference type="GO" id="GO:0005524">
    <property type="term" value="F:ATP binding"/>
    <property type="evidence" value="ECO:0007669"/>
    <property type="project" value="UniProtKB-KW"/>
</dbReference>
<evidence type="ECO:0000313" key="12">
    <source>
        <dbReference type="Proteomes" id="UP001206128"/>
    </source>
</evidence>
<evidence type="ECO:0000256" key="8">
    <source>
        <dbReference type="ARBA" id="ARBA00023012"/>
    </source>
</evidence>
<feature type="transmembrane region" description="Helical" evidence="9">
    <location>
        <begin position="85"/>
        <end position="113"/>
    </location>
</feature>
<keyword evidence="6 11" id="KW-0418">Kinase</keyword>
<gene>
    <name evidence="11" type="ORF">LX83_007251</name>
</gene>
<dbReference type="Proteomes" id="UP001206128">
    <property type="component" value="Unassembled WGS sequence"/>
</dbReference>
<dbReference type="RefSeq" id="WP_253780580.1">
    <property type="nucleotide sequence ID" value="NZ_JAMTCK010000031.1"/>
</dbReference>